<dbReference type="PANTHER" id="PTHR11188:SF17">
    <property type="entry name" value="FI21816P1"/>
    <property type="match status" value="1"/>
</dbReference>
<dbReference type="Gene3D" id="2.60.40.640">
    <property type="match status" value="1"/>
</dbReference>
<proteinExistence type="inferred from homology"/>
<reference evidence="5 6" key="1">
    <citation type="submission" date="2015-04" db="EMBL/GenBank/DDBJ databases">
        <title>Genome sequence of Ceratocystis platani, a major pathogen of plane trees.</title>
        <authorList>
            <person name="Belbahri L."/>
        </authorList>
    </citation>
    <scope>NUCLEOTIDE SEQUENCE [LARGE SCALE GENOMIC DNA]</scope>
    <source>
        <strain evidence="5 6">CFO</strain>
    </source>
</reference>
<feature type="compositionally biased region" description="Low complexity" evidence="3">
    <location>
        <begin position="484"/>
        <end position="495"/>
    </location>
</feature>
<comment type="subunit">
    <text evidence="2">Interacts with hulA.</text>
</comment>
<dbReference type="GO" id="GO:0005886">
    <property type="term" value="C:plasma membrane"/>
    <property type="evidence" value="ECO:0007669"/>
    <property type="project" value="TreeGrafter"/>
</dbReference>
<evidence type="ECO:0000313" key="5">
    <source>
        <dbReference type="EMBL" id="KKF97593.1"/>
    </source>
</evidence>
<dbReference type="GO" id="GO:0031625">
    <property type="term" value="F:ubiquitin protein ligase binding"/>
    <property type="evidence" value="ECO:0007669"/>
    <property type="project" value="TreeGrafter"/>
</dbReference>
<dbReference type="InterPro" id="IPR011022">
    <property type="entry name" value="Arrestin_C-like"/>
</dbReference>
<feature type="domain" description="Arrestin C-terminal-like" evidence="4">
    <location>
        <begin position="184"/>
        <end position="337"/>
    </location>
</feature>
<keyword evidence="5" id="KW-0436">Ligase</keyword>
<dbReference type="InterPro" id="IPR014752">
    <property type="entry name" value="Arrestin-like_C"/>
</dbReference>
<dbReference type="Pfam" id="PF00339">
    <property type="entry name" value="Arrestin_N"/>
    <property type="match status" value="1"/>
</dbReference>
<dbReference type="GO" id="GO:0070086">
    <property type="term" value="P:ubiquitin-dependent endocytosis"/>
    <property type="evidence" value="ECO:0007669"/>
    <property type="project" value="TreeGrafter"/>
</dbReference>
<dbReference type="GO" id="GO:0030674">
    <property type="term" value="F:protein-macromolecule adaptor activity"/>
    <property type="evidence" value="ECO:0007669"/>
    <property type="project" value="TreeGrafter"/>
</dbReference>
<dbReference type="PANTHER" id="PTHR11188">
    <property type="entry name" value="ARRESTIN DOMAIN CONTAINING PROTEIN"/>
    <property type="match status" value="1"/>
</dbReference>
<dbReference type="GO" id="GO:0005829">
    <property type="term" value="C:cytosol"/>
    <property type="evidence" value="ECO:0007669"/>
    <property type="project" value="TreeGrafter"/>
</dbReference>
<dbReference type="SMART" id="SM01017">
    <property type="entry name" value="Arrestin_C"/>
    <property type="match status" value="1"/>
</dbReference>
<feature type="compositionally biased region" description="Low complexity" evidence="3">
    <location>
        <begin position="502"/>
        <end position="518"/>
    </location>
</feature>
<dbReference type="Proteomes" id="UP000034841">
    <property type="component" value="Unassembled WGS sequence"/>
</dbReference>
<comment type="caution">
    <text evidence="5">The sequence shown here is derived from an EMBL/GenBank/DDBJ whole genome shotgun (WGS) entry which is preliminary data.</text>
</comment>
<protein>
    <submittedName>
        <fullName evidence="5">Putative HECT-type ubiquitin ligase-interacting protein creD</fullName>
    </submittedName>
</protein>
<dbReference type="EMBL" id="LBBL01000002">
    <property type="protein sequence ID" value="KKF97593.1"/>
    <property type="molecule type" value="Genomic_DNA"/>
</dbReference>
<name>A0A0F8BYL4_CERFI</name>
<keyword evidence="6" id="KW-1185">Reference proteome</keyword>
<dbReference type="InterPro" id="IPR011021">
    <property type="entry name" value="Arrestin-like_N"/>
</dbReference>
<feature type="region of interest" description="Disordered" evidence="3">
    <location>
        <begin position="626"/>
        <end position="657"/>
    </location>
</feature>
<gene>
    <name evidence="5" type="primary">creD</name>
    <name evidence="5" type="ORF">CFO_g85</name>
</gene>
<dbReference type="InterPro" id="IPR014756">
    <property type="entry name" value="Ig_E-set"/>
</dbReference>
<dbReference type="AlphaFoldDB" id="A0A0F8BYL4"/>
<dbReference type="Pfam" id="PF02752">
    <property type="entry name" value="Arrestin_C"/>
    <property type="match status" value="1"/>
</dbReference>
<evidence type="ECO:0000256" key="1">
    <source>
        <dbReference type="ARBA" id="ARBA00005298"/>
    </source>
</evidence>
<accession>A0A0F8BYL4</accession>
<feature type="compositionally biased region" description="Polar residues" evidence="3">
    <location>
        <begin position="627"/>
        <end position="644"/>
    </location>
</feature>
<comment type="similarity">
    <text evidence="1">Belongs to the arrestin family.</text>
</comment>
<evidence type="ECO:0000259" key="4">
    <source>
        <dbReference type="SMART" id="SM01017"/>
    </source>
</evidence>
<dbReference type="InterPro" id="IPR050357">
    <property type="entry name" value="Arrestin_domain-protein"/>
</dbReference>
<sequence>MRLKPFSSKKSTVTLFQIRLDNDFIVFRGGEDESSGQVLKGHLVLCLSAPLRVDDIHLDLAGTIRFSWAEARHTGASVTGPPKVDRTISLLSHRFPSFIGGKGKNITLEAGNYEWPFEYMLPGNTAETIECVPEVSLTYRLTATCVRNKLVASDVHTQKRFRVIRTLDPTALEFHHAMSVENIWPNKIEYSLAVPQKAVPLGSHVGLEMRFTPLLKGLDLGDITAKLIEIRECSISTSASPNSKKEYKTERCTETWKFPVTHEAHWRDTIEGTGQEGWYVEKKLPLPKKLRQCVQDLHHHGIKIRHKMKLTVSLKNPDGHISELRATLPVSIFISPSLPMDEQGNLVNQSEGAADSIEEDINANAAPPGYGDHILDQIYEDADNTTTVTTPVAQSGVSSPQFYSQSRIGSNEDLHSHFQSGAASSGASPSIVVAAPPAPAAAAATIATSQSQPTTPATTRHGVLAAALTSRLQEVSMANRRNTSSSSLASLAAAAGIHTSRSQSHSNAHSNGHSNAHSTDGDPASGCQTPDFDPELAMLSQVPSYETAVKTPARSYSYTGGMVLPDYQTVLSAPSTPTTELHYDSLFTIPESTSRLHASMPGSRTTSNHPSRTTSFTQLHTLHLRNHSYSGSPMPPRTQSSNALSMLGRRRHNDNHN</sequence>
<feature type="region of interest" description="Disordered" evidence="3">
    <location>
        <begin position="477"/>
        <end position="534"/>
    </location>
</feature>
<evidence type="ECO:0000313" key="6">
    <source>
        <dbReference type="Proteomes" id="UP000034841"/>
    </source>
</evidence>
<organism evidence="5 6">
    <name type="scientific">Ceratocystis fimbriata f. sp. platani</name>
    <dbReference type="NCBI Taxonomy" id="88771"/>
    <lineage>
        <taxon>Eukaryota</taxon>
        <taxon>Fungi</taxon>
        <taxon>Dikarya</taxon>
        <taxon>Ascomycota</taxon>
        <taxon>Pezizomycotina</taxon>
        <taxon>Sordariomycetes</taxon>
        <taxon>Hypocreomycetidae</taxon>
        <taxon>Microascales</taxon>
        <taxon>Ceratocystidaceae</taxon>
        <taxon>Ceratocystis</taxon>
    </lineage>
</organism>
<evidence type="ECO:0000256" key="2">
    <source>
        <dbReference type="ARBA" id="ARBA00038766"/>
    </source>
</evidence>
<feature type="compositionally biased region" description="Basic residues" evidence="3">
    <location>
        <begin position="648"/>
        <end position="657"/>
    </location>
</feature>
<dbReference type="OrthoDB" id="2333384at2759"/>
<dbReference type="SUPFAM" id="SSF81296">
    <property type="entry name" value="E set domains"/>
    <property type="match status" value="1"/>
</dbReference>
<evidence type="ECO:0000256" key="3">
    <source>
        <dbReference type="SAM" id="MobiDB-lite"/>
    </source>
</evidence>
<dbReference type="GO" id="GO:0016874">
    <property type="term" value="F:ligase activity"/>
    <property type="evidence" value="ECO:0007669"/>
    <property type="project" value="UniProtKB-KW"/>
</dbReference>